<dbReference type="SUPFAM" id="SSF50353">
    <property type="entry name" value="Cytokine"/>
    <property type="match status" value="1"/>
</dbReference>
<dbReference type="SMART" id="SM00442">
    <property type="entry name" value="FGF"/>
    <property type="match status" value="1"/>
</dbReference>
<dbReference type="PROSITE" id="PS00247">
    <property type="entry name" value="HBGF_FGF"/>
    <property type="match status" value="1"/>
</dbReference>
<dbReference type="OrthoDB" id="5987799at2759"/>
<evidence type="ECO:0000256" key="3">
    <source>
        <dbReference type="SAM" id="MobiDB-lite"/>
    </source>
</evidence>
<keyword evidence="2" id="KW-0732">Signal</keyword>
<feature type="region of interest" description="Disordered" evidence="3">
    <location>
        <begin position="156"/>
        <end position="203"/>
    </location>
</feature>
<dbReference type="GeneTree" id="ENSGT00940000167425"/>
<dbReference type="GO" id="GO:0008083">
    <property type="term" value="F:growth factor activity"/>
    <property type="evidence" value="ECO:0007669"/>
    <property type="project" value="InterPro"/>
</dbReference>
<dbReference type="InterPro" id="IPR002209">
    <property type="entry name" value="Fibroblast_GF_fam"/>
</dbReference>
<dbReference type="CDD" id="cd23310">
    <property type="entry name" value="beta-trefoil_FGF19-like"/>
    <property type="match status" value="1"/>
</dbReference>
<organism evidence="4 5">
    <name type="scientific">Scleropages formosus</name>
    <name type="common">Asian bonytongue</name>
    <name type="synonym">Osteoglossum formosum</name>
    <dbReference type="NCBI Taxonomy" id="113540"/>
    <lineage>
        <taxon>Eukaryota</taxon>
        <taxon>Metazoa</taxon>
        <taxon>Chordata</taxon>
        <taxon>Craniata</taxon>
        <taxon>Vertebrata</taxon>
        <taxon>Euteleostomi</taxon>
        <taxon>Actinopterygii</taxon>
        <taxon>Neopterygii</taxon>
        <taxon>Teleostei</taxon>
        <taxon>Osteoglossocephala</taxon>
        <taxon>Osteoglossomorpha</taxon>
        <taxon>Osteoglossiformes</taxon>
        <taxon>Osteoglossidae</taxon>
        <taxon>Scleropages</taxon>
    </lineage>
</organism>
<keyword evidence="5" id="KW-1185">Reference proteome</keyword>
<protein>
    <recommendedName>
        <fullName evidence="2">Fibroblast growth factor</fullName>
        <shortName evidence="2">FGF</shortName>
    </recommendedName>
</protein>
<comment type="similarity">
    <text evidence="1 2">Belongs to the heparin-binding growth factors family.</text>
</comment>
<dbReference type="Ensembl" id="ENSSFOT00015006853.2">
    <property type="protein sequence ID" value="ENSSFOP00015006749.2"/>
    <property type="gene ID" value="ENSSFOG00015004441.2"/>
</dbReference>
<feature type="chain" id="PRO_5034823585" description="Fibroblast growth factor" evidence="2">
    <location>
        <begin position="17"/>
        <end position="203"/>
    </location>
</feature>
<evidence type="ECO:0000313" key="4">
    <source>
        <dbReference type="Ensembl" id="ENSSFOP00015006749.2"/>
    </source>
</evidence>
<name>A0A8C9R1B4_SCLFO</name>
<gene>
    <name evidence="4" type="primary">LOC108941625</name>
</gene>
<evidence type="ECO:0000256" key="1">
    <source>
        <dbReference type="ARBA" id="ARBA00007936"/>
    </source>
</evidence>
<dbReference type="PANTHER" id="PTHR11486">
    <property type="entry name" value="FIBROBLAST GROWTH FACTOR"/>
    <property type="match status" value="1"/>
</dbReference>
<reference evidence="4" key="2">
    <citation type="submission" date="2025-08" db="UniProtKB">
        <authorList>
            <consortium name="Ensembl"/>
        </authorList>
    </citation>
    <scope>IDENTIFICATION</scope>
</reference>
<sequence length="203" mass="22249">MLHLCLCALLLRLCAPLGVPNSPPLHFHDQVRQRHLYTESSRRGLFLEIAPDGAVRGTPVQTLNSVLELRSVQAGQTVIQGVRSSLYLCVDGDGHLRGRRRYTEADCTFRELLLADGYTVFLSPHHGLPITLASKVSVTNRPLPFSHFLPVRNSVTLGGGPEGNRDESLSQPHSAMDLDSQDPLGMEPGHADMVGSPGFLRRK</sequence>
<evidence type="ECO:0000313" key="5">
    <source>
        <dbReference type="Proteomes" id="UP000694397"/>
    </source>
</evidence>
<dbReference type="Pfam" id="PF00167">
    <property type="entry name" value="FGF"/>
    <property type="match status" value="1"/>
</dbReference>
<dbReference type="AlphaFoldDB" id="A0A8C9R1B4"/>
<dbReference type="InterPro" id="IPR008996">
    <property type="entry name" value="IL1/FGF"/>
</dbReference>
<dbReference type="Gene3D" id="2.80.10.50">
    <property type="match status" value="1"/>
</dbReference>
<proteinExistence type="inferred from homology"/>
<reference evidence="4 5" key="1">
    <citation type="submission" date="2019-04" db="EMBL/GenBank/DDBJ databases">
        <authorList>
            <consortium name="Wellcome Sanger Institute Data Sharing"/>
        </authorList>
    </citation>
    <scope>NUCLEOTIDE SEQUENCE [LARGE SCALE GENOMIC DNA]</scope>
</reference>
<dbReference type="Proteomes" id="UP000694397">
    <property type="component" value="Chromosome 8"/>
</dbReference>
<feature type="signal peptide" evidence="2">
    <location>
        <begin position="1"/>
        <end position="16"/>
    </location>
</feature>
<accession>A0A8C9R1B4</accession>
<reference evidence="4" key="3">
    <citation type="submission" date="2025-09" db="UniProtKB">
        <authorList>
            <consortium name="Ensembl"/>
        </authorList>
    </citation>
    <scope>IDENTIFICATION</scope>
</reference>
<evidence type="ECO:0000256" key="2">
    <source>
        <dbReference type="RuleBase" id="RU049442"/>
    </source>
</evidence>